<sequence>MNSDDSSSDAPEEFTAQQGFDQDRETRRFERENKARVLQEGKERRRRWAQRKTYRASKDDNGNEVTETELELHKETPDKRGMLPDEIVNALVAREKQVFQSDSEEENAKPKPAPRKKKPKSSGPETVILNELPPPDCLNSSLDFLKKRKMQVPRSSAVLNHSNQALRLISTCGVLNKK</sequence>
<feature type="compositionally biased region" description="Acidic residues" evidence="1">
    <location>
        <begin position="1"/>
        <end position="12"/>
    </location>
</feature>
<dbReference type="EMBL" id="JBBNAE010000010">
    <property type="protein sequence ID" value="KAK9091427.1"/>
    <property type="molecule type" value="Genomic_DNA"/>
</dbReference>
<evidence type="ECO:0000313" key="2">
    <source>
        <dbReference type="EMBL" id="KAK9091427.1"/>
    </source>
</evidence>
<feature type="region of interest" description="Disordered" evidence="1">
    <location>
        <begin position="1"/>
        <end position="136"/>
    </location>
</feature>
<feature type="compositionally biased region" description="Basic and acidic residues" evidence="1">
    <location>
        <begin position="70"/>
        <end position="83"/>
    </location>
</feature>
<evidence type="ECO:0000256" key="1">
    <source>
        <dbReference type="SAM" id="MobiDB-lite"/>
    </source>
</evidence>
<accession>A0AAP0EIJ4</accession>
<comment type="caution">
    <text evidence="2">The sequence shown here is derived from an EMBL/GenBank/DDBJ whole genome shotgun (WGS) entry which is preliminary data.</text>
</comment>
<proteinExistence type="predicted"/>
<dbReference type="Proteomes" id="UP001417504">
    <property type="component" value="Unassembled WGS sequence"/>
</dbReference>
<reference evidence="2 3" key="1">
    <citation type="submission" date="2024-01" db="EMBL/GenBank/DDBJ databases">
        <title>Genome assemblies of Stephania.</title>
        <authorList>
            <person name="Yang L."/>
        </authorList>
    </citation>
    <scope>NUCLEOTIDE SEQUENCE [LARGE SCALE GENOMIC DNA]</scope>
    <source>
        <strain evidence="2">QJT</strain>
        <tissue evidence="2">Leaf</tissue>
    </source>
</reference>
<evidence type="ECO:0000313" key="3">
    <source>
        <dbReference type="Proteomes" id="UP001417504"/>
    </source>
</evidence>
<name>A0AAP0EIJ4_9MAGN</name>
<feature type="compositionally biased region" description="Basic and acidic residues" evidence="1">
    <location>
        <begin position="21"/>
        <end position="43"/>
    </location>
</feature>
<organism evidence="2 3">
    <name type="scientific">Stephania japonica</name>
    <dbReference type="NCBI Taxonomy" id="461633"/>
    <lineage>
        <taxon>Eukaryota</taxon>
        <taxon>Viridiplantae</taxon>
        <taxon>Streptophyta</taxon>
        <taxon>Embryophyta</taxon>
        <taxon>Tracheophyta</taxon>
        <taxon>Spermatophyta</taxon>
        <taxon>Magnoliopsida</taxon>
        <taxon>Ranunculales</taxon>
        <taxon>Menispermaceae</taxon>
        <taxon>Menispermoideae</taxon>
        <taxon>Cissampelideae</taxon>
        <taxon>Stephania</taxon>
    </lineage>
</organism>
<protein>
    <submittedName>
        <fullName evidence="2">Uncharacterized protein</fullName>
    </submittedName>
</protein>
<dbReference type="PANTHER" id="PTHR36387">
    <property type="entry name" value="UDP-N-ACETYLMURAMOYL-L-ALANYL-D-GLUTAMATE-2, 6-DIAMINOPIMELATE LIGASE"/>
    <property type="match status" value="1"/>
</dbReference>
<dbReference type="AlphaFoldDB" id="A0AAP0EIJ4"/>
<dbReference type="PANTHER" id="PTHR36387:SF2">
    <property type="entry name" value="UDP-N-ACETYLMURAMOYL-L-ALANYL-D-GLUTAMATE-2, 6-DIAMINOPIMELATE LIGASE"/>
    <property type="match status" value="1"/>
</dbReference>
<keyword evidence="3" id="KW-1185">Reference proteome</keyword>
<gene>
    <name evidence="2" type="ORF">Sjap_024604</name>
</gene>
<feature type="compositionally biased region" description="Basic residues" evidence="1">
    <location>
        <begin position="44"/>
        <end position="55"/>
    </location>
</feature>